<comment type="similarity">
    <text evidence="1 2">Belongs to the phD/YefM antitoxin family.</text>
</comment>
<proteinExistence type="inferred from homology"/>
<dbReference type="Gene3D" id="3.40.1620.10">
    <property type="entry name" value="YefM-like domain"/>
    <property type="match status" value="1"/>
</dbReference>
<reference evidence="3 4" key="1">
    <citation type="submission" date="2019-09" db="EMBL/GenBank/DDBJ databases">
        <title>YIM 132180 draft genome.</title>
        <authorList>
            <person name="Zhang K."/>
        </authorList>
    </citation>
    <scope>NUCLEOTIDE SEQUENCE [LARGE SCALE GENOMIC DNA]</scope>
    <source>
        <strain evidence="3 4">YIM 132180</strain>
    </source>
</reference>
<evidence type="ECO:0000256" key="1">
    <source>
        <dbReference type="ARBA" id="ARBA00009981"/>
    </source>
</evidence>
<evidence type="ECO:0000256" key="2">
    <source>
        <dbReference type="RuleBase" id="RU362080"/>
    </source>
</evidence>
<dbReference type="AlphaFoldDB" id="A0A7V7PM65"/>
<accession>A0A7V7PM65</accession>
<evidence type="ECO:0000313" key="4">
    <source>
        <dbReference type="Proteomes" id="UP000432089"/>
    </source>
</evidence>
<comment type="function">
    <text evidence="2">Antitoxin component of a type II toxin-antitoxin (TA) system.</text>
</comment>
<protein>
    <recommendedName>
        <fullName evidence="2">Antitoxin</fullName>
    </recommendedName>
</protein>
<dbReference type="RefSeq" id="WP_150971421.1">
    <property type="nucleotide sequence ID" value="NZ_VZDO01000014.1"/>
</dbReference>
<dbReference type="InterPro" id="IPR036165">
    <property type="entry name" value="YefM-like_sf"/>
</dbReference>
<dbReference type="Pfam" id="PF02604">
    <property type="entry name" value="PhdYeFM_antitox"/>
    <property type="match status" value="1"/>
</dbReference>
<keyword evidence="4" id="KW-1185">Reference proteome</keyword>
<dbReference type="NCBIfam" id="TIGR01552">
    <property type="entry name" value="phd_fam"/>
    <property type="match status" value="1"/>
</dbReference>
<dbReference type="SUPFAM" id="SSF143120">
    <property type="entry name" value="YefM-like"/>
    <property type="match status" value="1"/>
</dbReference>
<comment type="caution">
    <text evidence="3">The sequence shown here is derived from an EMBL/GenBank/DDBJ whole genome shotgun (WGS) entry which is preliminary data.</text>
</comment>
<evidence type="ECO:0000313" key="3">
    <source>
        <dbReference type="EMBL" id="KAB0677978.1"/>
    </source>
</evidence>
<dbReference type="EMBL" id="VZDO01000014">
    <property type="protein sequence ID" value="KAB0677978.1"/>
    <property type="molecule type" value="Genomic_DNA"/>
</dbReference>
<dbReference type="Proteomes" id="UP000432089">
    <property type="component" value="Unassembled WGS sequence"/>
</dbReference>
<organism evidence="3 4">
    <name type="scientific">Plantimonas leprariae</name>
    <dbReference type="NCBI Taxonomy" id="2615207"/>
    <lineage>
        <taxon>Bacteria</taxon>
        <taxon>Pseudomonadati</taxon>
        <taxon>Pseudomonadota</taxon>
        <taxon>Alphaproteobacteria</taxon>
        <taxon>Hyphomicrobiales</taxon>
        <taxon>Aurantimonadaceae</taxon>
        <taxon>Plantimonas</taxon>
    </lineage>
</organism>
<name>A0A7V7PM65_9HYPH</name>
<sequence length="85" mass="9519">MQTTTITAQTFNQNPSAAKRAAMDGPVVITERGRDALVLMTYEMFASFVEDARPKRKLIEIADTSPEGDVDFVIERADVGRKIEW</sequence>
<gene>
    <name evidence="3" type="ORF">F6X38_16225</name>
</gene>
<dbReference type="InterPro" id="IPR006442">
    <property type="entry name" value="Antitoxin_Phd/YefM"/>
</dbReference>